<accession>A0ABP1CVP8</accession>
<dbReference type="InterPro" id="IPR046522">
    <property type="entry name" value="DUF6699"/>
</dbReference>
<name>A0ABP1CVP8_9APHY</name>
<organism evidence="3 4">
    <name type="scientific">Somion occarium</name>
    <dbReference type="NCBI Taxonomy" id="3059160"/>
    <lineage>
        <taxon>Eukaryota</taxon>
        <taxon>Fungi</taxon>
        <taxon>Dikarya</taxon>
        <taxon>Basidiomycota</taxon>
        <taxon>Agaricomycotina</taxon>
        <taxon>Agaricomycetes</taxon>
        <taxon>Polyporales</taxon>
        <taxon>Cerrenaceae</taxon>
        <taxon>Somion</taxon>
    </lineage>
</organism>
<proteinExistence type="predicted"/>
<evidence type="ECO:0000259" key="2">
    <source>
        <dbReference type="Pfam" id="PF20415"/>
    </source>
</evidence>
<protein>
    <recommendedName>
        <fullName evidence="2">DUF6699 domain-containing protein</fullName>
    </recommendedName>
</protein>
<keyword evidence="4" id="KW-1185">Reference proteome</keyword>
<dbReference type="EMBL" id="OZ037954">
    <property type="protein sequence ID" value="CAL1698899.1"/>
    <property type="molecule type" value="Genomic_DNA"/>
</dbReference>
<feature type="region of interest" description="Disordered" evidence="1">
    <location>
        <begin position="1"/>
        <end position="138"/>
    </location>
</feature>
<evidence type="ECO:0000313" key="3">
    <source>
        <dbReference type="EMBL" id="CAL1698899.1"/>
    </source>
</evidence>
<feature type="compositionally biased region" description="Low complexity" evidence="1">
    <location>
        <begin position="128"/>
        <end position="138"/>
    </location>
</feature>
<feature type="compositionally biased region" description="Basic and acidic residues" evidence="1">
    <location>
        <begin position="1"/>
        <end position="13"/>
    </location>
</feature>
<feature type="domain" description="DUF6699" evidence="2">
    <location>
        <begin position="182"/>
        <end position="339"/>
    </location>
</feature>
<sequence length="351" mass="39455">MSSTRSDEAEHTRCYLTKVSPSPPQTPTSETGSRGAQNEVISQHPFESTGTGNIRSSPPAIQEDAPVEDDFGRPSSVLRIRDPTVVTSPHIQDSLPIVSRRVHEDQDPSRISPADDNVEPFIPPPLSPSSTESRSSSPILAPFSPLPSRLAVEDRSHPFSDFADLAPYLRAQEYAVLGMDPITWDVSCHPSSAAWKWPLGDSGFYDPESWLNQTLFERDDTTEVELFYRLPSNFIYSTHHLYDWSWFSVRHFAVRSLDATKPLRVKDLLEAIYEEFQQEVFMNFANDTLYPLTEVQYMGACETSRDRIRNGGYTGGPPNVTVRRVDCLGKINKFAGILYNDTGRLVLQFHG</sequence>
<dbReference type="Proteomes" id="UP001497453">
    <property type="component" value="Chromosome 11"/>
</dbReference>
<reference evidence="4" key="1">
    <citation type="submission" date="2024-04" db="EMBL/GenBank/DDBJ databases">
        <authorList>
            <person name="Shaw F."/>
            <person name="Minotto A."/>
        </authorList>
    </citation>
    <scope>NUCLEOTIDE SEQUENCE [LARGE SCALE GENOMIC DNA]</scope>
</reference>
<dbReference type="Pfam" id="PF20415">
    <property type="entry name" value="DUF6699"/>
    <property type="match status" value="1"/>
</dbReference>
<evidence type="ECO:0000313" key="4">
    <source>
        <dbReference type="Proteomes" id="UP001497453"/>
    </source>
</evidence>
<feature type="compositionally biased region" description="Polar residues" evidence="1">
    <location>
        <begin position="34"/>
        <end position="56"/>
    </location>
</feature>
<evidence type="ECO:0000256" key="1">
    <source>
        <dbReference type="SAM" id="MobiDB-lite"/>
    </source>
</evidence>
<gene>
    <name evidence="3" type="ORF">GFSPODELE1_LOCUS2389</name>
</gene>